<dbReference type="InterPro" id="IPR024419">
    <property type="entry name" value="YvrJ"/>
</dbReference>
<dbReference type="AlphaFoldDB" id="A0A1U7PPU1"/>
<proteinExistence type="predicted"/>
<dbReference type="EMBL" id="FTPL01000002">
    <property type="protein sequence ID" value="SIT81141.1"/>
    <property type="molecule type" value="Genomic_DNA"/>
</dbReference>
<organism evidence="1 2">
    <name type="scientific">Edaphobacillus lindanitolerans</name>
    <dbReference type="NCBI Taxonomy" id="550447"/>
    <lineage>
        <taxon>Bacteria</taxon>
        <taxon>Bacillati</taxon>
        <taxon>Bacillota</taxon>
        <taxon>Bacilli</taxon>
        <taxon>Bacillales</taxon>
        <taxon>Bacillaceae</taxon>
        <taxon>Edaphobacillus</taxon>
    </lineage>
</organism>
<dbReference type="OrthoDB" id="2662123at2"/>
<dbReference type="Proteomes" id="UP000187550">
    <property type="component" value="Unassembled WGS sequence"/>
</dbReference>
<dbReference type="Pfam" id="PF12841">
    <property type="entry name" value="YvrJ"/>
    <property type="match status" value="1"/>
</dbReference>
<reference evidence="2" key="1">
    <citation type="submission" date="2017-01" db="EMBL/GenBank/DDBJ databases">
        <authorList>
            <person name="Varghese N."/>
            <person name="Submissions S."/>
        </authorList>
    </citation>
    <scope>NUCLEOTIDE SEQUENCE [LARGE SCALE GENOMIC DNA]</scope>
    <source>
        <strain evidence="2">MNA4</strain>
    </source>
</reference>
<name>A0A1U7PPU1_9BACI</name>
<evidence type="ECO:0000313" key="2">
    <source>
        <dbReference type="Proteomes" id="UP000187550"/>
    </source>
</evidence>
<evidence type="ECO:0000313" key="1">
    <source>
        <dbReference type="EMBL" id="SIT81141.1"/>
    </source>
</evidence>
<sequence length="46" mass="5396">MEQWMSFIQDLGFPIFVSFYLMHRVETKLVAIHDALVSMNAHQEGQ</sequence>
<dbReference type="STRING" id="550447.SAMN05428946_1378"/>
<gene>
    <name evidence="1" type="ORF">SAMN05428946_1378</name>
</gene>
<keyword evidence="2" id="KW-1185">Reference proteome</keyword>
<accession>A0A1U7PPU1</accession>
<dbReference type="RefSeq" id="WP_076757655.1">
    <property type="nucleotide sequence ID" value="NZ_FTPL01000002.1"/>
</dbReference>
<protein>
    <submittedName>
        <fullName evidence="1">YvrJ protein family protein</fullName>
    </submittedName>
</protein>